<name>A0ABQ5KYZ8_9EUKA</name>
<dbReference type="PANTHER" id="PTHR14336">
    <property type="entry name" value="TANDEM PH DOMAIN CONTAINING PROTEIN"/>
    <property type="match status" value="1"/>
</dbReference>
<dbReference type="InterPro" id="IPR001849">
    <property type="entry name" value="PH_domain"/>
</dbReference>
<feature type="domain" description="PH" evidence="1">
    <location>
        <begin position="6"/>
        <end position="105"/>
    </location>
</feature>
<dbReference type="SUPFAM" id="SSF50729">
    <property type="entry name" value="PH domain-like"/>
    <property type="match status" value="1"/>
</dbReference>
<comment type="caution">
    <text evidence="2">The sequence shown here is derived from an EMBL/GenBank/DDBJ whole genome shotgun (WGS) entry which is preliminary data.</text>
</comment>
<dbReference type="Gene3D" id="2.30.29.30">
    <property type="entry name" value="Pleckstrin-homology domain (PH domain)/Phosphotyrosine-binding domain (PTB)"/>
    <property type="match status" value="1"/>
</dbReference>
<dbReference type="Proteomes" id="UP001057375">
    <property type="component" value="Unassembled WGS sequence"/>
</dbReference>
<gene>
    <name evidence="2" type="ORF">ADUPG1_009616</name>
</gene>
<protein>
    <recommendedName>
        <fullName evidence="1">PH domain-containing protein</fullName>
    </recommendedName>
</protein>
<dbReference type="Pfam" id="PF00169">
    <property type="entry name" value="PH"/>
    <property type="match status" value="1"/>
</dbReference>
<dbReference type="EMBL" id="BQXS01011282">
    <property type="protein sequence ID" value="GKT36704.1"/>
    <property type="molecule type" value="Genomic_DNA"/>
</dbReference>
<dbReference type="SMART" id="SM00233">
    <property type="entry name" value="PH"/>
    <property type="match status" value="1"/>
</dbReference>
<evidence type="ECO:0000259" key="1">
    <source>
        <dbReference type="PROSITE" id="PS50003"/>
    </source>
</evidence>
<proteinExistence type="predicted"/>
<reference evidence="2" key="1">
    <citation type="submission" date="2022-03" db="EMBL/GenBank/DDBJ databases">
        <title>Draft genome sequence of Aduncisulcus paluster, a free-living microaerophilic Fornicata.</title>
        <authorList>
            <person name="Yuyama I."/>
            <person name="Kume K."/>
            <person name="Tamura T."/>
            <person name="Inagaki Y."/>
            <person name="Hashimoto T."/>
        </authorList>
    </citation>
    <scope>NUCLEOTIDE SEQUENCE</scope>
    <source>
        <strain evidence="2">NY0171</strain>
    </source>
</reference>
<organism evidence="2 3">
    <name type="scientific">Aduncisulcus paluster</name>
    <dbReference type="NCBI Taxonomy" id="2918883"/>
    <lineage>
        <taxon>Eukaryota</taxon>
        <taxon>Metamonada</taxon>
        <taxon>Carpediemonas-like organisms</taxon>
        <taxon>Aduncisulcus</taxon>
    </lineage>
</organism>
<accession>A0ABQ5KYZ8</accession>
<evidence type="ECO:0000313" key="3">
    <source>
        <dbReference type="Proteomes" id="UP001057375"/>
    </source>
</evidence>
<sequence>MERGSLIVKKGWMVKQGGRIKTWKKRFFVLYSSGRLYYSLAEDSPKPKGIIDLSDSLTVRKATQSELPGSSIAVEIVCPKRVYVLVGDNEKQTDIWLRTITSVASRVRISAAH</sequence>
<dbReference type="InterPro" id="IPR051707">
    <property type="entry name" value="PI-Interact_SigTrans_Reg"/>
</dbReference>
<dbReference type="InterPro" id="IPR011993">
    <property type="entry name" value="PH-like_dom_sf"/>
</dbReference>
<keyword evidence="3" id="KW-1185">Reference proteome</keyword>
<evidence type="ECO:0000313" key="2">
    <source>
        <dbReference type="EMBL" id="GKT36704.1"/>
    </source>
</evidence>
<dbReference type="PROSITE" id="PS50003">
    <property type="entry name" value="PH_DOMAIN"/>
    <property type="match status" value="1"/>
</dbReference>